<dbReference type="Proteomes" id="UP000092993">
    <property type="component" value="Unassembled WGS sequence"/>
</dbReference>
<organism evidence="1 2">
    <name type="scientific">Grifola frondosa</name>
    <name type="common">Maitake</name>
    <name type="synonym">Polyporus frondosus</name>
    <dbReference type="NCBI Taxonomy" id="5627"/>
    <lineage>
        <taxon>Eukaryota</taxon>
        <taxon>Fungi</taxon>
        <taxon>Dikarya</taxon>
        <taxon>Basidiomycota</taxon>
        <taxon>Agaricomycotina</taxon>
        <taxon>Agaricomycetes</taxon>
        <taxon>Polyporales</taxon>
        <taxon>Grifolaceae</taxon>
        <taxon>Grifola</taxon>
    </lineage>
</organism>
<evidence type="ECO:0000313" key="1">
    <source>
        <dbReference type="EMBL" id="OBZ69779.1"/>
    </source>
</evidence>
<dbReference type="EMBL" id="LUGG01000015">
    <property type="protein sequence ID" value="OBZ69779.1"/>
    <property type="molecule type" value="Genomic_DNA"/>
</dbReference>
<evidence type="ECO:0000313" key="2">
    <source>
        <dbReference type="Proteomes" id="UP000092993"/>
    </source>
</evidence>
<gene>
    <name evidence="1" type="ORF">A0H81_10170</name>
</gene>
<accession>A0A1C7M0E3</accession>
<sequence length="69" mass="8019">MQLTRQPSCQSRTLRLIQKSDNFNTPNVQIYSLTPRICYTTPLFRLFSPSLTQKAGESRYSQSNGYRQT</sequence>
<reference evidence="1 2" key="1">
    <citation type="submission" date="2016-03" db="EMBL/GenBank/DDBJ databases">
        <title>Whole genome sequencing of Grifola frondosa 9006-11.</title>
        <authorList>
            <person name="Min B."/>
            <person name="Park H."/>
            <person name="Kim J.-G."/>
            <person name="Cho H."/>
            <person name="Oh Y.-L."/>
            <person name="Kong W.-S."/>
            <person name="Choi I.-G."/>
        </authorList>
    </citation>
    <scope>NUCLEOTIDE SEQUENCE [LARGE SCALE GENOMIC DNA]</scope>
    <source>
        <strain evidence="1 2">9006-11</strain>
    </source>
</reference>
<comment type="caution">
    <text evidence="1">The sequence shown here is derived from an EMBL/GenBank/DDBJ whole genome shotgun (WGS) entry which is preliminary data.</text>
</comment>
<name>A0A1C7M0E3_GRIFR</name>
<keyword evidence="2" id="KW-1185">Reference proteome</keyword>
<proteinExistence type="predicted"/>
<protein>
    <submittedName>
        <fullName evidence="1">Uncharacterized protein</fullName>
    </submittedName>
</protein>
<dbReference type="AlphaFoldDB" id="A0A1C7M0E3"/>